<reference evidence="3 4" key="1">
    <citation type="submission" date="2016-10" db="EMBL/GenBank/DDBJ databases">
        <title>Draft Genome sequence of Roseomonas sp. strain M3.</title>
        <authorList>
            <person name="Subhash Y."/>
            <person name="Lee S."/>
        </authorList>
    </citation>
    <scope>NUCLEOTIDE SEQUENCE [LARGE SCALE GENOMIC DNA]</scope>
    <source>
        <strain evidence="3 4">M3</strain>
    </source>
</reference>
<evidence type="ECO:0000313" key="4">
    <source>
        <dbReference type="Proteomes" id="UP000188879"/>
    </source>
</evidence>
<sequence length="149" mass="16474">MQLSIGELARRTGVKPTTIRWYEQEKLLPAPLRTDGGHRVYAQDHLRRLGFIRHARELGFAMPAIRALLGLVEHPADDCATAHAIATAQIAEVDSRLRRLTALRAELTEMAETCQGGTARDCRILETLADFDHGHCLDHSHAAAPHGLD</sequence>
<name>A0A1V2H781_9PROT</name>
<protein>
    <submittedName>
        <fullName evidence="3">MerR family transcriptional regulator</fullName>
    </submittedName>
</protein>
<dbReference type="PRINTS" id="PR00040">
    <property type="entry name" value="HTHMERR"/>
</dbReference>
<feature type="domain" description="HTH merR-type" evidence="2">
    <location>
        <begin position="1"/>
        <end position="71"/>
    </location>
</feature>
<dbReference type="InterPro" id="IPR047057">
    <property type="entry name" value="MerR_fam"/>
</dbReference>
<dbReference type="EMBL" id="MLCO01000059">
    <property type="protein sequence ID" value="ONG56000.1"/>
    <property type="molecule type" value="Genomic_DNA"/>
</dbReference>
<proteinExistence type="predicted"/>
<keyword evidence="1" id="KW-0238">DNA-binding</keyword>
<evidence type="ECO:0000259" key="2">
    <source>
        <dbReference type="PROSITE" id="PS50937"/>
    </source>
</evidence>
<dbReference type="PANTHER" id="PTHR30204">
    <property type="entry name" value="REDOX-CYCLING DRUG-SENSING TRANSCRIPTIONAL ACTIVATOR SOXR"/>
    <property type="match status" value="1"/>
</dbReference>
<accession>A0A1V2H781</accession>
<evidence type="ECO:0000256" key="1">
    <source>
        <dbReference type="ARBA" id="ARBA00023125"/>
    </source>
</evidence>
<dbReference type="SMART" id="SM00422">
    <property type="entry name" value="HTH_MERR"/>
    <property type="match status" value="1"/>
</dbReference>
<dbReference type="SUPFAM" id="SSF46955">
    <property type="entry name" value="Putative DNA-binding domain"/>
    <property type="match status" value="1"/>
</dbReference>
<dbReference type="Proteomes" id="UP000188879">
    <property type="component" value="Unassembled WGS sequence"/>
</dbReference>
<evidence type="ECO:0000313" key="3">
    <source>
        <dbReference type="EMBL" id="ONG56000.1"/>
    </source>
</evidence>
<dbReference type="PANTHER" id="PTHR30204:SF92">
    <property type="entry name" value="HTH-TYPE TRANSCRIPTIONAL REGULATOR ZNTR"/>
    <property type="match status" value="1"/>
</dbReference>
<dbReference type="GO" id="GO:0003677">
    <property type="term" value="F:DNA binding"/>
    <property type="evidence" value="ECO:0007669"/>
    <property type="project" value="UniProtKB-KW"/>
</dbReference>
<keyword evidence="4" id="KW-1185">Reference proteome</keyword>
<dbReference type="InterPro" id="IPR009061">
    <property type="entry name" value="DNA-bd_dom_put_sf"/>
</dbReference>
<gene>
    <name evidence="3" type="ORF">BKE38_07445</name>
</gene>
<dbReference type="Gene3D" id="1.10.1660.10">
    <property type="match status" value="1"/>
</dbReference>
<dbReference type="PROSITE" id="PS50937">
    <property type="entry name" value="HTH_MERR_2"/>
    <property type="match status" value="1"/>
</dbReference>
<dbReference type="InterPro" id="IPR000551">
    <property type="entry name" value="MerR-type_HTH_dom"/>
</dbReference>
<organism evidence="3 4">
    <name type="scientific">Teichococcus deserti</name>
    <dbReference type="NCBI Taxonomy" id="1817963"/>
    <lineage>
        <taxon>Bacteria</taxon>
        <taxon>Pseudomonadati</taxon>
        <taxon>Pseudomonadota</taxon>
        <taxon>Alphaproteobacteria</taxon>
        <taxon>Acetobacterales</taxon>
        <taxon>Roseomonadaceae</taxon>
        <taxon>Roseomonas</taxon>
    </lineage>
</organism>
<comment type="caution">
    <text evidence="3">The sequence shown here is derived from an EMBL/GenBank/DDBJ whole genome shotgun (WGS) entry which is preliminary data.</text>
</comment>
<dbReference type="Pfam" id="PF13411">
    <property type="entry name" value="MerR_1"/>
    <property type="match status" value="1"/>
</dbReference>
<dbReference type="AlphaFoldDB" id="A0A1V2H781"/>
<dbReference type="GO" id="GO:0003700">
    <property type="term" value="F:DNA-binding transcription factor activity"/>
    <property type="evidence" value="ECO:0007669"/>
    <property type="project" value="InterPro"/>
</dbReference>
<dbReference type="CDD" id="cd04785">
    <property type="entry name" value="HTH_CadR-PbrR-like"/>
    <property type="match status" value="1"/>
</dbReference>